<dbReference type="GeneID" id="77926763"/>
<dbReference type="KEGG" id="vg:77926763"/>
<dbReference type="Proteomes" id="UP001202581">
    <property type="component" value="Segment"/>
</dbReference>
<dbReference type="EMBL" id="OL829978">
    <property type="protein sequence ID" value="UMO76233.1"/>
    <property type="molecule type" value="Genomic_DNA"/>
</dbReference>
<keyword evidence="2" id="KW-1185">Reference proteome</keyword>
<organism evidence="1 2">
    <name type="scientific">Streptomyces phage Tomas</name>
    <dbReference type="NCBI Taxonomy" id="2914443"/>
    <lineage>
        <taxon>Viruses</taxon>
        <taxon>Duplodnaviria</taxon>
        <taxon>Heunggongvirae</taxon>
        <taxon>Uroviricota</taxon>
        <taxon>Caudoviricetes</taxon>
        <taxon>Stanwilliamsviridae</taxon>
        <taxon>Boydwoodruffvirinae</taxon>
        <taxon>Tomasvirus</taxon>
        <taxon>Tomasvirus tomas</taxon>
    </lineage>
</organism>
<gene>
    <name evidence="1" type="primary">44</name>
    <name evidence="1" type="ORF">SEA_TOMAS_44</name>
</gene>
<accession>A0AA49H0U2</accession>
<dbReference type="RefSeq" id="YP_010651171.1">
    <property type="nucleotide sequence ID" value="NC_070781.1"/>
</dbReference>
<protein>
    <submittedName>
        <fullName evidence="1">Uncharacterized protein</fullName>
    </submittedName>
</protein>
<evidence type="ECO:0000313" key="1">
    <source>
        <dbReference type="EMBL" id="UMO76233.1"/>
    </source>
</evidence>
<name>A0AA49H0U2_9CAUD</name>
<reference evidence="1" key="1">
    <citation type="submission" date="2021-12" db="EMBL/GenBank/DDBJ databases">
        <authorList>
            <person name="Khadka S."/>
            <person name="Uribe D.A."/>
            <person name="Klipsch I.N."/>
            <person name="Rene S.R."/>
            <person name="Jimenez M.L."/>
            <person name="Saini B.K."/>
            <person name="Zugasti M."/>
            <person name="Bullon R.M."/>
            <person name="Sharp C.D."/>
            <person name="Kapinga K.O."/>
            <person name="Warner C.P."/>
            <person name="Sarinana J."/>
            <person name="Jimenez A."/>
            <person name="Layton S.R."/>
            <person name="Nayek S."/>
            <person name="Hughes L.E."/>
            <person name="Garlena R.A."/>
            <person name="Russell D.A."/>
            <person name="Jacobs-Sera D."/>
            <person name="Hatfull G.F."/>
        </authorList>
    </citation>
    <scope>NUCLEOTIDE SEQUENCE</scope>
</reference>
<evidence type="ECO:0000313" key="2">
    <source>
        <dbReference type="Proteomes" id="UP001202581"/>
    </source>
</evidence>
<proteinExistence type="predicted"/>
<sequence>MEREMNVPLYFLTWEIDGETKESNELYSEGVAKIEKKELEASGAKNVKIKSHKAVVKF</sequence>